<dbReference type="Proteomes" id="UP001610334">
    <property type="component" value="Unassembled WGS sequence"/>
</dbReference>
<reference evidence="2 3" key="1">
    <citation type="submission" date="2024-07" db="EMBL/GenBank/DDBJ databases">
        <title>Section-level genome sequencing and comparative genomics of Aspergillus sections Usti and Cavernicolus.</title>
        <authorList>
            <consortium name="Lawrence Berkeley National Laboratory"/>
            <person name="Nybo J.L."/>
            <person name="Vesth T.C."/>
            <person name="Theobald S."/>
            <person name="Frisvad J.C."/>
            <person name="Larsen T.O."/>
            <person name="Kjaerboelling I."/>
            <person name="Rothschild-Mancinelli K."/>
            <person name="Lyhne E.K."/>
            <person name="Kogle M.E."/>
            <person name="Barry K."/>
            <person name="Clum A."/>
            <person name="Na H."/>
            <person name="Ledsgaard L."/>
            <person name="Lin J."/>
            <person name="Lipzen A."/>
            <person name="Kuo A."/>
            <person name="Riley R."/>
            <person name="Mondo S."/>
            <person name="Labutti K."/>
            <person name="Haridas S."/>
            <person name="Pangalinan J."/>
            <person name="Salamov A.A."/>
            <person name="Simmons B.A."/>
            <person name="Magnuson J.K."/>
            <person name="Chen J."/>
            <person name="Drula E."/>
            <person name="Henrissat B."/>
            <person name="Wiebenga A."/>
            <person name="Lubbers R.J."/>
            <person name="Gomes A.C."/>
            <person name="Makela M.R."/>
            <person name="Stajich J."/>
            <person name="Grigoriev I.V."/>
            <person name="Mortensen U.H."/>
            <person name="De Vries R.P."/>
            <person name="Baker S.E."/>
            <person name="Andersen M.R."/>
        </authorList>
    </citation>
    <scope>NUCLEOTIDE SEQUENCE [LARGE SCALE GENOMIC DNA]</scope>
    <source>
        <strain evidence="2 3">CBS 588.65</strain>
    </source>
</reference>
<evidence type="ECO:0000313" key="3">
    <source>
        <dbReference type="Proteomes" id="UP001610334"/>
    </source>
</evidence>
<organism evidence="2 3">
    <name type="scientific">Aspergillus granulosus</name>
    <dbReference type="NCBI Taxonomy" id="176169"/>
    <lineage>
        <taxon>Eukaryota</taxon>
        <taxon>Fungi</taxon>
        <taxon>Dikarya</taxon>
        <taxon>Ascomycota</taxon>
        <taxon>Pezizomycotina</taxon>
        <taxon>Eurotiomycetes</taxon>
        <taxon>Eurotiomycetidae</taxon>
        <taxon>Eurotiales</taxon>
        <taxon>Aspergillaceae</taxon>
        <taxon>Aspergillus</taxon>
        <taxon>Aspergillus subgen. Nidulantes</taxon>
    </lineage>
</organism>
<proteinExistence type="predicted"/>
<evidence type="ECO:0000313" key="2">
    <source>
        <dbReference type="EMBL" id="KAL2810884.1"/>
    </source>
</evidence>
<feature type="compositionally biased region" description="Pro residues" evidence="1">
    <location>
        <begin position="479"/>
        <end position="495"/>
    </location>
</feature>
<comment type="caution">
    <text evidence="2">The sequence shown here is derived from an EMBL/GenBank/DDBJ whole genome shotgun (WGS) entry which is preliminary data.</text>
</comment>
<sequence>MAEVYYRLAHWDPVEDPQPEKEPDIVPFSPRPRVLLSIYQWLRRYYNYDHLNYFPNCRRLDDMPLVDAAALDYIWPREEKNLYQPEAGAFWPTVLDDPPKDLWMDREKDGSTTRASSVTISEELPQNIPVDIDGAIDDLLVLTQKPAEPPLEKTAIGNLQMLAKFPKKLRQRLEEAPDRLGPSKISSHVLRVAYAGRSHLNWVALQNLPPRVIAAAVASNELRGASALSLCVDQFELREDDRGGGLHDFAVALVQCTGLEQLCLLQGPDRDSDNASACFYSQLLLLLWQQRALEGGRDLEWLRGKTIYLTCAFSTSLRSRGYLTSSSTISRSLADPDAQVVPVIHMFRFVDHQGEDGPDVAADDVQQYSNYYAMDYTLLDAEGFAVQFLAYLRSLGSSSDPEKAILRFAHKGSSSSSPGHSSVSPISAGFFDYELPPNDPSRVRFGDLQPGSWVVLEDSSTQICNHKTVEKRRPGGPEAYPPPSWGHPSPPPPPAKSFLNPAPADLSDPTQPSASTDRRGRSSNSNDNDTVIADNGPFLHYSFVKIPHISADIDIAHEKQQQRPLPIANPPEVVGGLTDFLRETAPGTDIATWEKQVEEVERDIRTGRASVGFGTGNRSIDIGVIAKSRAQALLNQLL</sequence>
<keyword evidence="3" id="KW-1185">Reference proteome</keyword>
<gene>
    <name evidence="2" type="ORF">BJX63DRAFT_444437</name>
</gene>
<protein>
    <submittedName>
        <fullName evidence="2">Uncharacterized protein</fullName>
    </submittedName>
</protein>
<evidence type="ECO:0000256" key="1">
    <source>
        <dbReference type="SAM" id="MobiDB-lite"/>
    </source>
</evidence>
<dbReference type="EMBL" id="JBFXLT010000065">
    <property type="protein sequence ID" value="KAL2810884.1"/>
    <property type="molecule type" value="Genomic_DNA"/>
</dbReference>
<feature type="region of interest" description="Disordered" evidence="1">
    <location>
        <begin position="464"/>
        <end position="531"/>
    </location>
</feature>
<name>A0ABR4H6J0_9EURO</name>
<accession>A0ABR4H6J0</accession>